<accession>X0WTF4</accession>
<sequence>TPQDIDGSWHKNYIIARDVYIQAINMLLEVADVHIVHNPSNHDFISGFMLADSIYCWFRKSDNVTFNVTNKHRKYYKYGRNLISSSHGDGAKMADMPLLMANEAKQEWADTDYRYVYLHHIHHKDVTKFKSGKDYQGVTVEYIRSPSGTDAWHDKKGYCHAPKAIEAFIHHKEYGQCARLTHLFK</sequence>
<comment type="caution">
    <text evidence="1">The sequence shown here is derived from an EMBL/GenBank/DDBJ whole genome shotgun (WGS) entry which is preliminary data.</text>
</comment>
<feature type="non-terminal residue" evidence="1">
    <location>
        <position position="1"/>
    </location>
</feature>
<gene>
    <name evidence="1" type="ORF">S01H1_56115</name>
</gene>
<dbReference type="AlphaFoldDB" id="X0WTF4"/>
<proteinExistence type="predicted"/>
<protein>
    <submittedName>
        <fullName evidence="1">Uncharacterized protein</fullName>
    </submittedName>
</protein>
<reference evidence="1" key="1">
    <citation type="journal article" date="2014" name="Front. Microbiol.">
        <title>High frequency of phylogenetically diverse reductive dehalogenase-homologous genes in deep subseafloor sedimentary metagenomes.</title>
        <authorList>
            <person name="Kawai M."/>
            <person name="Futagami T."/>
            <person name="Toyoda A."/>
            <person name="Takaki Y."/>
            <person name="Nishi S."/>
            <person name="Hori S."/>
            <person name="Arai W."/>
            <person name="Tsubouchi T."/>
            <person name="Morono Y."/>
            <person name="Uchiyama I."/>
            <person name="Ito T."/>
            <person name="Fujiyama A."/>
            <person name="Inagaki F."/>
            <person name="Takami H."/>
        </authorList>
    </citation>
    <scope>NUCLEOTIDE SEQUENCE</scope>
    <source>
        <strain evidence="1">Expedition CK06-06</strain>
    </source>
</reference>
<organism evidence="1">
    <name type="scientific">marine sediment metagenome</name>
    <dbReference type="NCBI Taxonomy" id="412755"/>
    <lineage>
        <taxon>unclassified sequences</taxon>
        <taxon>metagenomes</taxon>
        <taxon>ecological metagenomes</taxon>
    </lineage>
</organism>
<evidence type="ECO:0000313" key="1">
    <source>
        <dbReference type="EMBL" id="GAG15981.1"/>
    </source>
</evidence>
<name>X0WTF4_9ZZZZ</name>
<dbReference type="EMBL" id="BARS01036514">
    <property type="protein sequence ID" value="GAG15981.1"/>
    <property type="molecule type" value="Genomic_DNA"/>
</dbReference>